<protein>
    <submittedName>
        <fullName evidence="4">EB domain-containing protein</fullName>
    </submittedName>
</protein>
<feature type="chain" id="PRO_5005656294" evidence="2">
    <location>
        <begin position="24"/>
        <end position="208"/>
    </location>
</feature>
<dbReference type="AlphaFoldDB" id="A0A0M3HQ79"/>
<evidence type="ECO:0000313" key="4">
    <source>
        <dbReference type="WBParaSite" id="ALUE_0000420001-mRNA-1"/>
    </source>
</evidence>
<evidence type="ECO:0000313" key="3">
    <source>
        <dbReference type="Proteomes" id="UP000036681"/>
    </source>
</evidence>
<feature type="compositionally biased region" description="Acidic residues" evidence="1">
    <location>
        <begin position="176"/>
        <end position="185"/>
    </location>
</feature>
<dbReference type="WBParaSite" id="ALUE_0000420001-mRNA-1">
    <property type="protein sequence ID" value="ALUE_0000420001-mRNA-1"/>
    <property type="gene ID" value="ALUE_0000420001"/>
</dbReference>
<keyword evidence="2" id="KW-0732">Signal</keyword>
<dbReference type="Proteomes" id="UP000036681">
    <property type="component" value="Unplaced"/>
</dbReference>
<name>A0A0M3HQ79_ASCLU</name>
<feature type="region of interest" description="Disordered" evidence="1">
    <location>
        <begin position="161"/>
        <end position="185"/>
    </location>
</feature>
<accession>A0A0M3HQ79</accession>
<feature type="compositionally biased region" description="Acidic residues" evidence="1">
    <location>
        <begin position="106"/>
        <end position="127"/>
    </location>
</feature>
<proteinExistence type="predicted"/>
<feature type="signal peptide" evidence="2">
    <location>
        <begin position="1"/>
        <end position="23"/>
    </location>
</feature>
<evidence type="ECO:0000256" key="2">
    <source>
        <dbReference type="SAM" id="SignalP"/>
    </source>
</evidence>
<evidence type="ECO:0000256" key="1">
    <source>
        <dbReference type="SAM" id="MobiDB-lite"/>
    </source>
</evidence>
<organism evidence="3 4">
    <name type="scientific">Ascaris lumbricoides</name>
    <name type="common">Giant roundworm</name>
    <dbReference type="NCBI Taxonomy" id="6252"/>
    <lineage>
        <taxon>Eukaryota</taxon>
        <taxon>Metazoa</taxon>
        <taxon>Ecdysozoa</taxon>
        <taxon>Nematoda</taxon>
        <taxon>Chromadorea</taxon>
        <taxon>Rhabditida</taxon>
        <taxon>Spirurina</taxon>
        <taxon>Ascaridomorpha</taxon>
        <taxon>Ascaridoidea</taxon>
        <taxon>Ascarididae</taxon>
        <taxon>Ascaris</taxon>
    </lineage>
</organism>
<sequence length="208" mass="23163">MAMHVFRALPYLLTIVVAHRALALRCRCTTSKGVSECNGYFCDVHGTSDKRAACGAVRVARQTHFACVHIKHTSNDTFCHVIKSATACWCRGVDFCNVDLEAELFDVDEDEEEQEEPLDEESSEEEMPHDTFIITATRLDDMKTVELKTATRLDAIDHLQLTPGTKSIPPSISADDYLDEYDDGLDGGNKTSATFKVRLHDPERATPP</sequence>
<keyword evidence="3" id="KW-1185">Reference proteome</keyword>
<reference evidence="4" key="1">
    <citation type="submission" date="2017-02" db="UniProtKB">
        <authorList>
            <consortium name="WormBaseParasite"/>
        </authorList>
    </citation>
    <scope>IDENTIFICATION</scope>
</reference>
<feature type="region of interest" description="Disordered" evidence="1">
    <location>
        <begin position="106"/>
        <end position="130"/>
    </location>
</feature>